<accession>A0ABT9JWG9</accession>
<dbReference type="Pfam" id="PF01738">
    <property type="entry name" value="DLH"/>
    <property type="match status" value="1"/>
</dbReference>
<dbReference type="InterPro" id="IPR037401">
    <property type="entry name" value="SnoaL-like"/>
</dbReference>
<evidence type="ECO:0000259" key="2">
    <source>
        <dbReference type="Pfam" id="PF12680"/>
    </source>
</evidence>
<gene>
    <name evidence="3" type="ORF">Q9291_13800</name>
</gene>
<dbReference type="InterPro" id="IPR002925">
    <property type="entry name" value="Dienelactn_hydro"/>
</dbReference>
<keyword evidence="3" id="KW-0378">Hydrolase</keyword>
<evidence type="ECO:0000313" key="3">
    <source>
        <dbReference type="EMBL" id="MDP8568920.1"/>
    </source>
</evidence>
<organism evidence="3 4">
    <name type="scientific">Methylophilus aquaticus</name>
    <dbReference type="NCBI Taxonomy" id="1971610"/>
    <lineage>
        <taxon>Bacteria</taxon>
        <taxon>Pseudomonadati</taxon>
        <taxon>Pseudomonadota</taxon>
        <taxon>Betaproteobacteria</taxon>
        <taxon>Nitrosomonadales</taxon>
        <taxon>Methylophilaceae</taxon>
        <taxon>Methylophilus</taxon>
    </lineage>
</organism>
<dbReference type="InterPro" id="IPR032710">
    <property type="entry name" value="NTF2-like_dom_sf"/>
</dbReference>
<dbReference type="Proteomes" id="UP001225906">
    <property type="component" value="Unassembled WGS sequence"/>
</dbReference>
<reference evidence="4" key="1">
    <citation type="journal article" date="2019" name="Int. J. Syst. Evol. Microbiol.">
        <title>The Global Catalogue of Microorganisms (GCM) 10K type strain sequencing project: providing services to taxonomists for standard genome sequencing and annotation.</title>
        <authorList>
            <consortium name="The Broad Institute Genomics Platform"/>
            <consortium name="The Broad Institute Genome Sequencing Center for Infectious Disease"/>
            <person name="Wu L."/>
            <person name="Ma J."/>
        </authorList>
    </citation>
    <scope>NUCLEOTIDE SEQUENCE [LARGE SCALE GENOMIC DNA]</scope>
    <source>
        <strain evidence="4">VKM B-3159</strain>
    </source>
</reference>
<sequence length="406" mass="43871">MIEISAQSPAFKGYLALPATGSGPGLVLCQEIFGVNANMQAMADLYAEEGYMVLVPDLYWRLQPGISLTDAAEDMPAALGYYQRFDEASGMQDVQAAITCVRNLPGCSGQVGVMGYCLGGKLAYLAASQTDADVAVGYYGVGIEQALPAMAELTCPLLLHIAELDAFCPPAAREAILAAAATQPLVKTQVYPGMDHAFARVGGAHYHAPSAQMAYSRTLSALRKAIGPDYDLSAIADHHFALEFATRDAEATMTTMVAEPYVNHVPTMTGGVGYAMLRRFYQHHFIHNNPQDMDMTPISRVVGADRMVDEFVLSFTHDCEIDWLLPNVAPTGRHIEIPMLVVVTFRGDKLYNEHIYWDQAGVLVQAGLLDPALVPAICGVEQARKLLDPALPSNTLMANWSRSANA</sequence>
<dbReference type="EMBL" id="JAVCAP010000037">
    <property type="protein sequence ID" value="MDP8568920.1"/>
    <property type="molecule type" value="Genomic_DNA"/>
</dbReference>
<dbReference type="RefSeq" id="WP_306390714.1">
    <property type="nucleotide sequence ID" value="NZ_JAVCAP010000037.1"/>
</dbReference>
<dbReference type="PANTHER" id="PTHR46623:SF6">
    <property type="entry name" value="ALPHA_BETA-HYDROLASES SUPERFAMILY PROTEIN"/>
    <property type="match status" value="1"/>
</dbReference>
<dbReference type="SUPFAM" id="SSF53474">
    <property type="entry name" value="alpha/beta-Hydrolases"/>
    <property type="match status" value="1"/>
</dbReference>
<dbReference type="GO" id="GO:0016787">
    <property type="term" value="F:hydrolase activity"/>
    <property type="evidence" value="ECO:0007669"/>
    <property type="project" value="UniProtKB-KW"/>
</dbReference>
<dbReference type="InterPro" id="IPR051049">
    <property type="entry name" value="Dienelactone_hydrolase-like"/>
</dbReference>
<dbReference type="PANTHER" id="PTHR46623">
    <property type="entry name" value="CARBOXYMETHYLENEBUTENOLIDASE-RELATED"/>
    <property type="match status" value="1"/>
</dbReference>
<evidence type="ECO:0000259" key="1">
    <source>
        <dbReference type="Pfam" id="PF01738"/>
    </source>
</evidence>
<dbReference type="Gene3D" id="3.40.50.1820">
    <property type="entry name" value="alpha/beta hydrolase"/>
    <property type="match status" value="1"/>
</dbReference>
<dbReference type="SUPFAM" id="SSF54427">
    <property type="entry name" value="NTF2-like"/>
    <property type="match status" value="1"/>
</dbReference>
<dbReference type="InterPro" id="IPR029058">
    <property type="entry name" value="AB_hydrolase_fold"/>
</dbReference>
<dbReference type="Gene3D" id="3.10.450.50">
    <property type="match status" value="1"/>
</dbReference>
<name>A0ABT9JWG9_9PROT</name>
<keyword evidence="4" id="KW-1185">Reference proteome</keyword>
<proteinExistence type="predicted"/>
<feature type="domain" description="Dienelactone hydrolase" evidence="1">
    <location>
        <begin position="11"/>
        <end position="224"/>
    </location>
</feature>
<protein>
    <submittedName>
        <fullName evidence="3">Dienelactone hydrolase family protein</fullName>
    </submittedName>
</protein>
<evidence type="ECO:0000313" key="4">
    <source>
        <dbReference type="Proteomes" id="UP001225906"/>
    </source>
</evidence>
<dbReference type="Pfam" id="PF12680">
    <property type="entry name" value="SnoaL_2"/>
    <property type="match status" value="1"/>
</dbReference>
<feature type="domain" description="SnoaL-like" evidence="2">
    <location>
        <begin position="240"/>
        <end position="350"/>
    </location>
</feature>
<comment type="caution">
    <text evidence="3">The sequence shown here is derived from an EMBL/GenBank/DDBJ whole genome shotgun (WGS) entry which is preliminary data.</text>
</comment>